<sequence>MRLEEWRKKYIMVESKESTIISGILDQLCGGISKIKHWDKDHLEREKKKKKKNLDKLLKKSCILKEGKHRRQRKYFQRNFFTSKIFFYLSDI</sequence>
<accession>X6LD92</accession>
<keyword evidence="2" id="KW-1185">Reference proteome</keyword>
<evidence type="ECO:0000313" key="1">
    <source>
        <dbReference type="EMBL" id="ETN99513.1"/>
    </source>
</evidence>
<name>X6LD92_RETFI</name>
<dbReference type="AlphaFoldDB" id="X6LD92"/>
<protein>
    <submittedName>
        <fullName evidence="1">Uncharacterized protein</fullName>
    </submittedName>
</protein>
<organism evidence="1 2">
    <name type="scientific">Reticulomyxa filosa</name>
    <dbReference type="NCBI Taxonomy" id="46433"/>
    <lineage>
        <taxon>Eukaryota</taxon>
        <taxon>Sar</taxon>
        <taxon>Rhizaria</taxon>
        <taxon>Retaria</taxon>
        <taxon>Foraminifera</taxon>
        <taxon>Monothalamids</taxon>
        <taxon>Reticulomyxidae</taxon>
        <taxon>Reticulomyxa</taxon>
    </lineage>
</organism>
<gene>
    <name evidence="1" type="ORF">RFI_37958</name>
</gene>
<reference evidence="1 2" key="1">
    <citation type="journal article" date="2013" name="Curr. Biol.">
        <title>The Genome of the Foraminiferan Reticulomyxa filosa.</title>
        <authorList>
            <person name="Glockner G."/>
            <person name="Hulsmann N."/>
            <person name="Schleicher M."/>
            <person name="Noegel A.A."/>
            <person name="Eichinger L."/>
            <person name="Gallinger C."/>
            <person name="Pawlowski J."/>
            <person name="Sierra R."/>
            <person name="Euteneuer U."/>
            <person name="Pillet L."/>
            <person name="Moustafa A."/>
            <person name="Platzer M."/>
            <person name="Groth M."/>
            <person name="Szafranski K."/>
            <person name="Schliwa M."/>
        </authorList>
    </citation>
    <scope>NUCLEOTIDE SEQUENCE [LARGE SCALE GENOMIC DNA]</scope>
</reference>
<dbReference type="EMBL" id="ASPP01043708">
    <property type="protein sequence ID" value="ETN99513.1"/>
    <property type="molecule type" value="Genomic_DNA"/>
</dbReference>
<dbReference type="Proteomes" id="UP000023152">
    <property type="component" value="Unassembled WGS sequence"/>
</dbReference>
<comment type="caution">
    <text evidence="1">The sequence shown here is derived from an EMBL/GenBank/DDBJ whole genome shotgun (WGS) entry which is preliminary data.</text>
</comment>
<proteinExistence type="predicted"/>
<evidence type="ECO:0000313" key="2">
    <source>
        <dbReference type="Proteomes" id="UP000023152"/>
    </source>
</evidence>